<sequence length="80" mass="9112">MAGTKKQNPKTDNQVLSNLIGQVIDEKKLATKTDIAEVMWELKGIREENIVLADMKRQVNVHEDRIETIEEKLKIEPLAA</sequence>
<evidence type="ECO:0000313" key="2">
    <source>
        <dbReference type="Proteomes" id="UP000176364"/>
    </source>
</evidence>
<proteinExistence type="predicted"/>
<evidence type="ECO:0000313" key="1">
    <source>
        <dbReference type="EMBL" id="OGD59304.1"/>
    </source>
</evidence>
<organism evidence="1 2">
    <name type="scientific">Candidatus Beckwithbacteria bacterium RIFCSPLOWO2_02_FULL_47_23</name>
    <dbReference type="NCBI Taxonomy" id="1797463"/>
    <lineage>
        <taxon>Bacteria</taxon>
        <taxon>Candidatus Beckwithiibacteriota</taxon>
    </lineage>
</organism>
<reference evidence="1 2" key="1">
    <citation type="journal article" date="2016" name="Nat. Commun.">
        <title>Thousands of microbial genomes shed light on interconnected biogeochemical processes in an aquifer system.</title>
        <authorList>
            <person name="Anantharaman K."/>
            <person name="Brown C.T."/>
            <person name="Hug L.A."/>
            <person name="Sharon I."/>
            <person name="Castelle C.J."/>
            <person name="Probst A.J."/>
            <person name="Thomas B.C."/>
            <person name="Singh A."/>
            <person name="Wilkins M.J."/>
            <person name="Karaoz U."/>
            <person name="Brodie E.L."/>
            <person name="Williams K.H."/>
            <person name="Hubbard S.S."/>
            <person name="Banfield J.F."/>
        </authorList>
    </citation>
    <scope>NUCLEOTIDE SEQUENCE [LARGE SCALE GENOMIC DNA]</scope>
</reference>
<accession>A0A1F5DW45</accession>
<protein>
    <recommendedName>
        <fullName evidence="3">Phage protein</fullName>
    </recommendedName>
</protein>
<dbReference type="AlphaFoldDB" id="A0A1F5DW45"/>
<comment type="caution">
    <text evidence="1">The sequence shown here is derived from an EMBL/GenBank/DDBJ whole genome shotgun (WGS) entry which is preliminary data.</text>
</comment>
<dbReference type="EMBL" id="MEZQ01000037">
    <property type="protein sequence ID" value="OGD59304.1"/>
    <property type="molecule type" value="Genomic_DNA"/>
</dbReference>
<dbReference type="Proteomes" id="UP000176364">
    <property type="component" value="Unassembled WGS sequence"/>
</dbReference>
<name>A0A1F5DW45_9BACT</name>
<evidence type="ECO:0008006" key="3">
    <source>
        <dbReference type="Google" id="ProtNLM"/>
    </source>
</evidence>
<gene>
    <name evidence="1" type="ORF">A3I57_02475</name>
</gene>